<dbReference type="InterPro" id="IPR016181">
    <property type="entry name" value="Acyl_CoA_acyltransferase"/>
</dbReference>
<dbReference type="Pfam" id="PF13673">
    <property type="entry name" value="Acetyltransf_10"/>
    <property type="match status" value="1"/>
</dbReference>
<organism evidence="2 3">
    <name type="scientific">Apiospora kogelbergensis</name>
    <dbReference type="NCBI Taxonomy" id="1337665"/>
    <lineage>
        <taxon>Eukaryota</taxon>
        <taxon>Fungi</taxon>
        <taxon>Dikarya</taxon>
        <taxon>Ascomycota</taxon>
        <taxon>Pezizomycotina</taxon>
        <taxon>Sordariomycetes</taxon>
        <taxon>Xylariomycetidae</taxon>
        <taxon>Amphisphaeriales</taxon>
        <taxon>Apiosporaceae</taxon>
        <taxon>Apiospora</taxon>
    </lineage>
</organism>
<dbReference type="InterPro" id="IPR000182">
    <property type="entry name" value="GNAT_dom"/>
</dbReference>
<proteinExistence type="predicted"/>
<dbReference type="CDD" id="cd04301">
    <property type="entry name" value="NAT_SF"/>
    <property type="match status" value="1"/>
</dbReference>
<reference evidence="2 3" key="1">
    <citation type="submission" date="2023-01" db="EMBL/GenBank/DDBJ databases">
        <title>Analysis of 21 Apiospora genomes using comparative genomics revels a genus with tremendous synthesis potential of carbohydrate active enzymes and secondary metabolites.</title>
        <authorList>
            <person name="Sorensen T."/>
        </authorList>
    </citation>
    <scope>NUCLEOTIDE SEQUENCE [LARGE SCALE GENOMIC DNA]</scope>
    <source>
        <strain evidence="2 3">CBS 117206</strain>
    </source>
</reference>
<evidence type="ECO:0000259" key="1">
    <source>
        <dbReference type="PROSITE" id="PS51186"/>
    </source>
</evidence>
<feature type="domain" description="N-acetyltransferase" evidence="1">
    <location>
        <begin position="156"/>
        <end position="245"/>
    </location>
</feature>
<gene>
    <name evidence="2" type="ORF">PG999_007640</name>
</gene>
<keyword evidence="3" id="KW-1185">Reference proteome</keyword>
<protein>
    <recommendedName>
        <fullName evidence="1">N-acetyltransferase domain-containing protein</fullName>
    </recommendedName>
</protein>
<dbReference type="PANTHER" id="PTHR42791:SF2">
    <property type="entry name" value="N-ACETYLTRANSFERASE DOMAIN-CONTAINING PROTEIN"/>
    <property type="match status" value="1"/>
</dbReference>
<dbReference type="GO" id="GO:0016747">
    <property type="term" value="F:acyltransferase activity, transferring groups other than amino-acyl groups"/>
    <property type="evidence" value="ECO:0007669"/>
    <property type="project" value="InterPro"/>
</dbReference>
<dbReference type="EMBL" id="JAQQWP010000007">
    <property type="protein sequence ID" value="KAK8109503.1"/>
    <property type="molecule type" value="Genomic_DNA"/>
</dbReference>
<evidence type="ECO:0000313" key="2">
    <source>
        <dbReference type="EMBL" id="KAK8109503.1"/>
    </source>
</evidence>
<dbReference type="AlphaFoldDB" id="A0AAW0QU94"/>
<sequence length="248" mass="27249">MALPFPVPTSLAPGLVISRMTKEDTDAAAVVYHESFGSDPANGYWWPEDLAALLSWCSERMRLKMDSPHVRIFKVNDVETGEMVAYARWDVPKNSTKFGEWAGGETGEGTTTAATADQVAPATANAGFSPSDFPEGANVEIASRFFSALGESQKKHMTDDMLGLSLLCVSPRHFRRGIATALLAPMLHIADSEGKKSYLEATAAGKPVYERLGFRVVDVLSFDWDELTHKRNGLYKNYVMIRDPVAQK</sequence>
<dbReference type="Proteomes" id="UP001392437">
    <property type="component" value="Unassembled WGS sequence"/>
</dbReference>
<dbReference type="PANTHER" id="PTHR42791">
    <property type="entry name" value="GNAT FAMILY ACETYLTRANSFERASE"/>
    <property type="match status" value="1"/>
</dbReference>
<accession>A0AAW0QU94</accession>
<dbReference type="SUPFAM" id="SSF55729">
    <property type="entry name" value="Acyl-CoA N-acyltransferases (Nat)"/>
    <property type="match status" value="1"/>
</dbReference>
<dbReference type="Gene3D" id="3.40.630.30">
    <property type="match status" value="1"/>
</dbReference>
<dbReference type="InterPro" id="IPR052523">
    <property type="entry name" value="Trichothecene_AcTrans"/>
</dbReference>
<evidence type="ECO:0000313" key="3">
    <source>
        <dbReference type="Proteomes" id="UP001392437"/>
    </source>
</evidence>
<comment type="caution">
    <text evidence="2">The sequence shown here is derived from an EMBL/GenBank/DDBJ whole genome shotgun (WGS) entry which is preliminary data.</text>
</comment>
<name>A0AAW0QU94_9PEZI</name>
<dbReference type="PROSITE" id="PS51186">
    <property type="entry name" value="GNAT"/>
    <property type="match status" value="1"/>
</dbReference>